<dbReference type="eggNOG" id="COG0783">
    <property type="taxonomic scope" value="Bacteria"/>
</dbReference>
<dbReference type="InterPro" id="IPR023188">
    <property type="entry name" value="DPS_DNA-bd_CS"/>
</dbReference>
<gene>
    <name evidence="4" type="primary">dps</name>
    <name evidence="4" type="ORF">HMPREF6485_0750</name>
</gene>
<dbReference type="PRINTS" id="PR01346">
    <property type="entry name" value="HELNAPAPROT"/>
</dbReference>
<dbReference type="STRING" id="873513.HMPREF6485_0750"/>
<evidence type="ECO:0000259" key="3">
    <source>
        <dbReference type="Pfam" id="PF00210"/>
    </source>
</evidence>
<dbReference type="GO" id="GO:0008199">
    <property type="term" value="F:ferric iron binding"/>
    <property type="evidence" value="ECO:0007669"/>
    <property type="project" value="InterPro"/>
</dbReference>
<evidence type="ECO:0000256" key="2">
    <source>
        <dbReference type="RuleBase" id="RU003875"/>
    </source>
</evidence>
<dbReference type="InterPro" id="IPR002177">
    <property type="entry name" value="DPS_DNA-bd"/>
</dbReference>
<dbReference type="Pfam" id="PF00210">
    <property type="entry name" value="Ferritin"/>
    <property type="match status" value="1"/>
</dbReference>
<evidence type="ECO:0000256" key="1">
    <source>
        <dbReference type="ARBA" id="ARBA00009497"/>
    </source>
</evidence>
<keyword evidence="5" id="KW-1185">Reference proteome</keyword>
<evidence type="ECO:0000313" key="4">
    <source>
        <dbReference type="EMBL" id="EFU31357.1"/>
    </source>
</evidence>
<dbReference type="PIRSF" id="PIRSF005900">
    <property type="entry name" value="Dps"/>
    <property type="match status" value="1"/>
</dbReference>
<accession>E6K537</accession>
<dbReference type="AlphaFoldDB" id="E6K537"/>
<dbReference type="Proteomes" id="UP000003112">
    <property type="component" value="Unassembled WGS sequence"/>
</dbReference>
<keyword evidence="4" id="KW-0560">Oxidoreductase</keyword>
<dbReference type="GO" id="GO:0016722">
    <property type="term" value="F:oxidoreductase activity, acting on metal ions"/>
    <property type="evidence" value="ECO:0007669"/>
    <property type="project" value="InterPro"/>
</dbReference>
<comment type="caution">
    <text evidence="4">The sequence shown here is derived from an EMBL/GenBank/DDBJ whole genome shotgun (WGS) entry which is preliminary data.</text>
</comment>
<comment type="similarity">
    <text evidence="1 2">Belongs to the Dps family.</text>
</comment>
<protein>
    <submittedName>
        <fullName evidence="4">DNA protection during starvation protein</fullName>
        <ecNumber evidence="4">1.16.-.-</ecNumber>
    </submittedName>
</protein>
<reference evidence="4 5" key="1">
    <citation type="submission" date="2010-10" db="EMBL/GenBank/DDBJ databases">
        <authorList>
            <person name="Muzny D."/>
            <person name="Qin X."/>
            <person name="Deng J."/>
            <person name="Jiang H."/>
            <person name="Liu Y."/>
            <person name="Qu J."/>
            <person name="Song X.-Z."/>
            <person name="Zhang L."/>
            <person name="Thornton R."/>
            <person name="Coyle M."/>
            <person name="Francisco L."/>
            <person name="Jackson L."/>
            <person name="Javaid M."/>
            <person name="Korchina V."/>
            <person name="Kovar C."/>
            <person name="Mata R."/>
            <person name="Mathew T."/>
            <person name="Ngo R."/>
            <person name="Nguyen L."/>
            <person name="Nguyen N."/>
            <person name="Okwuonu G."/>
            <person name="Ongeri F."/>
            <person name="Pham C."/>
            <person name="Simmons D."/>
            <person name="Wilczek-Boney K."/>
            <person name="Hale W."/>
            <person name="Jakkamsetti A."/>
            <person name="Pham P."/>
            <person name="Ruth R."/>
            <person name="San Lucas F."/>
            <person name="Warren J."/>
            <person name="Zhang J."/>
            <person name="Zhao Z."/>
            <person name="Zhou C."/>
            <person name="Zhu D."/>
            <person name="Lee S."/>
            <person name="Bess C."/>
            <person name="Blankenburg K."/>
            <person name="Forbes L."/>
            <person name="Fu Q."/>
            <person name="Gubbala S."/>
            <person name="Hirani K."/>
            <person name="Jayaseelan J.C."/>
            <person name="Lara F."/>
            <person name="Munidasa M."/>
            <person name="Palculict T."/>
            <person name="Patil S."/>
            <person name="Pu L.-L."/>
            <person name="Saada N."/>
            <person name="Tang L."/>
            <person name="Weissenberger G."/>
            <person name="Zhu Y."/>
            <person name="Hemphill L."/>
            <person name="Shang Y."/>
            <person name="Youmans B."/>
            <person name="Ayvaz T."/>
            <person name="Ross M."/>
            <person name="Santibanez J."/>
            <person name="Aqrawi P."/>
            <person name="Gross S."/>
            <person name="Joshi V."/>
            <person name="Fowler G."/>
            <person name="Nazareth L."/>
            <person name="Reid J."/>
            <person name="Worley K."/>
            <person name="Petrosino J."/>
            <person name="Highlander S."/>
            <person name="Gibbs R."/>
        </authorList>
    </citation>
    <scope>NUCLEOTIDE SEQUENCE [LARGE SCALE GENOMIC DNA]</scope>
    <source>
        <strain evidence="4 5">ATCC 33574</strain>
    </source>
</reference>
<feature type="domain" description="Ferritin/DPS" evidence="3">
    <location>
        <begin position="48"/>
        <end position="187"/>
    </location>
</feature>
<organism evidence="4 5">
    <name type="scientific">Segatella buccae ATCC 33574</name>
    <dbReference type="NCBI Taxonomy" id="873513"/>
    <lineage>
        <taxon>Bacteria</taxon>
        <taxon>Pseudomonadati</taxon>
        <taxon>Bacteroidota</taxon>
        <taxon>Bacteroidia</taxon>
        <taxon>Bacteroidales</taxon>
        <taxon>Prevotellaceae</taxon>
        <taxon>Segatella</taxon>
    </lineage>
</organism>
<dbReference type="InterPro" id="IPR008331">
    <property type="entry name" value="Ferritin_DPS_dom"/>
</dbReference>
<dbReference type="SUPFAM" id="SSF47240">
    <property type="entry name" value="Ferritin-like"/>
    <property type="match status" value="1"/>
</dbReference>
<proteinExistence type="inferred from homology"/>
<dbReference type="CDD" id="cd01043">
    <property type="entry name" value="DPS"/>
    <property type="match status" value="1"/>
</dbReference>
<dbReference type="HOGENOM" id="CLU_098183_2_2_10"/>
<dbReference type="PANTHER" id="PTHR42932:SF1">
    <property type="entry name" value="GENERAL STRESS PROTEIN 20U"/>
    <property type="match status" value="1"/>
</dbReference>
<name>E6K537_9BACT</name>
<dbReference type="EC" id="1.16.-.-" evidence="4"/>
<dbReference type="PROSITE" id="PS00819">
    <property type="entry name" value="DPS_2"/>
    <property type="match status" value="1"/>
</dbReference>
<dbReference type="InterPro" id="IPR009078">
    <property type="entry name" value="Ferritin-like_SF"/>
</dbReference>
<dbReference type="Gene3D" id="1.20.1260.10">
    <property type="match status" value="1"/>
</dbReference>
<dbReference type="PANTHER" id="PTHR42932">
    <property type="entry name" value="GENERAL STRESS PROTEIN 20U"/>
    <property type="match status" value="1"/>
</dbReference>
<dbReference type="PROSITE" id="PS00818">
    <property type="entry name" value="DPS_1"/>
    <property type="match status" value="1"/>
</dbReference>
<evidence type="ECO:0000313" key="5">
    <source>
        <dbReference type="Proteomes" id="UP000003112"/>
    </source>
</evidence>
<dbReference type="EMBL" id="AEPD01000015">
    <property type="protein sequence ID" value="EFU31357.1"/>
    <property type="molecule type" value="Genomic_DNA"/>
</dbReference>
<dbReference type="InterPro" id="IPR012347">
    <property type="entry name" value="Ferritin-like"/>
</dbReference>
<sequence>MWEIRIRSIFASEKETKRVTIKNRKEQVMNTLNYLGLDEKKVANVVNGLSQLLADLQVFYSNLRGFHWNVKGKGFFTLHAKYEELYNDVAGKVDEVAERILQLGGTPESRYSEYLKVARVKEEGNDPECGREGMMKVLDTLALLIGQERKLVELAGEANDEVTTALMDDYLKSQEKTVWMLAAFLSKKPE</sequence>